<keyword evidence="3 7" id="KW-0479">Metal-binding</keyword>
<evidence type="ECO:0000256" key="5">
    <source>
        <dbReference type="ARBA" id="ARBA00023004"/>
    </source>
</evidence>
<name>A0A4V6PVT8_LABRH</name>
<dbReference type="PANTHER" id="PTHR46696:SF1">
    <property type="entry name" value="CYTOCHROME P450 YJIB-RELATED"/>
    <property type="match status" value="1"/>
</dbReference>
<dbReference type="AlphaFoldDB" id="A0A4V6PVT8"/>
<dbReference type="PROSITE" id="PS00086">
    <property type="entry name" value="CYTOCHROME_P450"/>
    <property type="match status" value="1"/>
</dbReference>
<evidence type="ECO:0000256" key="7">
    <source>
        <dbReference type="RuleBase" id="RU000461"/>
    </source>
</evidence>
<accession>A0A4V6PVT8</accession>
<dbReference type="InterPro" id="IPR001128">
    <property type="entry name" value="Cyt_P450"/>
</dbReference>
<dbReference type="FunFam" id="1.10.630.10:FF:000018">
    <property type="entry name" value="Cytochrome P450 monooxygenase"/>
    <property type="match status" value="1"/>
</dbReference>
<evidence type="ECO:0000256" key="4">
    <source>
        <dbReference type="ARBA" id="ARBA00023002"/>
    </source>
</evidence>
<dbReference type="InterPro" id="IPR017972">
    <property type="entry name" value="Cyt_P450_CS"/>
</dbReference>
<dbReference type="GO" id="GO:0020037">
    <property type="term" value="F:heme binding"/>
    <property type="evidence" value="ECO:0007669"/>
    <property type="project" value="InterPro"/>
</dbReference>
<keyword evidence="10" id="KW-1185">Reference proteome</keyword>
<dbReference type="RefSeq" id="WP_133850555.1">
    <property type="nucleotide sequence ID" value="NZ_SNXZ01000003.1"/>
</dbReference>
<feature type="region of interest" description="Disordered" evidence="8">
    <location>
        <begin position="74"/>
        <end position="110"/>
    </location>
</feature>
<evidence type="ECO:0000313" key="10">
    <source>
        <dbReference type="Proteomes" id="UP000295444"/>
    </source>
</evidence>
<comment type="caution">
    <text evidence="9">The sequence shown here is derived from an EMBL/GenBank/DDBJ whole genome shotgun (WGS) entry which is preliminary data.</text>
</comment>
<dbReference type="Proteomes" id="UP000295444">
    <property type="component" value="Unassembled WGS sequence"/>
</dbReference>
<dbReference type="GO" id="GO:0004497">
    <property type="term" value="F:monooxygenase activity"/>
    <property type="evidence" value="ECO:0007669"/>
    <property type="project" value="UniProtKB-KW"/>
</dbReference>
<dbReference type="Gene3D" id="1.10.630.10">
    <property type="entry name" value="Cytochrome P450"/>
    <property type="match status" value="1"/>
</dbReference>
<keyword evidence="5 7" id="KW-0408">Iron</keyword>
<dbReference type="InterPro" id="IPR002397">
    <property type="entry name" value="Cyt_P450_B"/>
</dbReference>
<keyword evidence="2 7" id="KW-0349">Heme</keyword>
<keyword evidence="6 7" id="KW-0503">Monooxygenase</keyword>
<evidence type="ECO:0000256" key="2">
    <source>
        <dbReference type="ARBA" id="ARBA00022617"/>
    </source>
</evidence>
<comment type="similarity">
    <text evidence="1 7">Belongs to the cytochrome P450 family.</text>
</comment>
<dbReference type="PANTHER" id="PTHR46696">
    <property type="entry name" value="P450, PUTATIVE (EUROFUNG)-RELATED"/>
    <property type="match status" value="1"/>
</dbReference>
<evidence type="ECO:0000256" key="8">
    <source>
        <dbReference type="SAM" id="MobiDB-lite"/>
    </source>
</evidence>
<sequence>MSQETVTPIEKLAEDFMHDPWELYARFREDGPAREVVMPHGVKVWLVTRYDDVRMLLADPRISKDGHRVNEMFAKHSGAPAPEPATAETAETGEKPEEPEEPSGGGFDDDLTAHMLNTDPPVHTRLRKLVGAAFTTQRVERLKPRIRQIADELLARMAGRDKVELVDEYAAPLSSTVIAELIGVPESDRTPFRDWVNTLVGSGHSAEEVENASAQVIAYSEKLIAMKRESPGEDLLSALVQASDDGDRLTKGELVAMMFILVVAGHETTMNMLGNGTYSLLKHPDQLHLLLSEPSLMHDAVEELLRYDGAVSLGTFRFTTEEIALDGLTIPAGEILALSLGSANRDPAKFPDPDRLDIARKLTGNLAFGHGVHRCVGAPLGRVLVEIGLDRLLRTYPRLELAGTPQELAWKNSTLMHGLVTLPLRMND</sequence>
<evidence type="ECO:0000256" key="3">
    <source>
        <dbReference type="ARBA" id="ARBA00022723"/>
    </source>
</evidence>
<dbReference type="SUPFAM" id="SSF48264">
    <property type="entry name" value="Cytochrome P450"/>
    <property type="match status" value="1"/>
</dbReference>
<reference evidence="9 10" key="1">
    <citation type="submission" date="2019-03" db="EMBL/GenBank/DDBJ databases">
        <title>Genomic Encyclopedia of Type Strains, Phase IV (KMG-IV): sequencing the most valuable type-strain genomes for metagenomic binning, comparative biology and taxonomic classification.</title>
        <authorList>
            <person name="Goeker M."/>
        </authorList>
    </citation>
    <scope>NUCLEOTIDE SEQUENCE [LARGE SCALE GENOMIC DNA]</scope>
    <source>
        <strain evidence="9 10">DSM 45361</strain>
    </source>
</reference>
<dbReference type="CDD" id="cd11029">
    <property type="entry name" value="CYP107-like"/>
    <property type="match status" value="1"/>
</dbReference>
<gene>
    <name evidence="9" type="ORF">EV186_103302</name>
</gene>
<organism evidence="9 10">
    <name type="scientific">Labedaea rhizosphaerae</name>
    <dbReference type="NCBI Taxonomy" id="598644"/>
    <lineage>
        <taxon>Bacteria</taxon>
        <taxon>Bacillati</taxon>
        <taxon>Actinomycetota</taxon>
        <taxon>Actinomycetes</taxon>
        <taxon>Pseudonocardiales</taxon>
        <taxon>Pseudonocardiaceae</taxon>
        <taxon>Labedaea</taxon>
    </lineage>
</organism>
<dbReference type="EMBL" id="SNXZ01000003">
    <property type="protein sequence ID" value="TDP97338.1"/>
    <property type="molecule type" value="Genomic_DNA"/>
</dbReference>
<feature type="compositionally biased region" description="Low complexity" evidence="8">
    <location>
        <begin position="78"/>
        <end position="90"/>
    </location>
</feature>
<dbReference type="PRINTS" id="PR00359">
    <property type="entry name" value="BP450"/>
</dbReference>
<dbReference type="GO" id="GO:0005506">
    <property type="term" value="F:iron ion binding"/>
    <property type="evidence" value="ECO:0007669"/>
    <property type="project" value="InterPro"/>
</dbReference>
<evidence type="ECO:0000256" key="6">
    <source>
        <dbReference type="ARBA" id="ARBA00023033"/>
    </source>
</evidence>
<dbReference type="OrthoDB" id="5500002at2"/>
<dbReference type="GO" id="GO:0016705">
    <property type="term" value="F:oxidoreductase activity, acting on paired donors, with incorporation or reduction of molecular oxygen"/>
    <property type="evidence" value="ECO:0007669"/>
    <property type="project" value="InterPro"/>
</dbReference>
<dbReference type="Pfam" id="PF00067">
    <property type="entry name" value="p450"/>
    <property type="match status" value="1"/>
</dbReference>
<protein>
    <submittedName>
        <fullName evidence="9">Cytochrome P450</fullName>
    </submittedName>
</protein>
<evidence type="ECO:0000256" key="1">
    <source>
        <dbReference type="ARBA" id="ARBA00010617"/>
    </source>
</evidence>
<keyword evidence="4 7" id="KW-0560">Oxidoreductase</keyword>
<dbReference type="InterPro" id="IPR036396">
    <property type="entry name" value="Cyt_P450_sf"/>
</dbReference>
<proteinExistence type="inferred from homology"/>
<evidence type="ECO:0000313" key="9">
    <source>
        <dbReference type="EMBL" id="TDP97338.1"/>
    </source>
</evidence>